<dbReference type="Gene3D" id="3.40.50.1000">
    <property type="entry name" value="HAD superfamily/HAD-like"/>
    <property type="match status" value="1"/>
</dbReference>
<dbReference type="InterPro" id="IPR036412">
    <property type="entry name" value="HAD-like_sf"/>
</dbReference>
<dbReference type="InterPro" id="IPR023214">
    <property type="entry name" value="HAD_sf"/>
</dbReference>
<dbReference type="SUPFAM" id="SSF56784">
    <property type="entry name" value="HAD-like"/>
    <property type="match status" value="1"/>
</dbReference>
<dbReference type="NCBIfam" id="TIGR01509">
    <property type="entry name" value="HAD-SF-IA-v3"/>
    <property type="match status" value="1"/>
</dbReference>
<reference evidence="1 2" key="1">
    <citation type="submission" date="2015-06" db="EMBL/GenBank/DDBJ databases">
        <title>Investigation of pathophysiology for high-risk pregnancy and development of treatment modality based on it.</title>
        <authorList>
            <person name="Kim B.-C."/>
            <person name="Lim S."/>
        </authorList>
    </citation>
    <scope>NUCLEOTIDE SEQUENCE [LARGE SCALE GENOMIC DNA]</scope>
    <source>
        <strain evidence="1 2">AD1-86</strain>
    </source>
</reference>
<dbReference type="Pfam" id="PF00702">
    <property type="entry name" value="Hydrolase"/>
    <property type="match status" value="1"/>
</dbReference>
<dbReference type="KEGG" id="dva:DAD186_16460"/>
<sequence length="238" mass="25407">MAHKAATLDDCAPGTVLARAKAILLDSDGTLVDSTRSVEASWDKLLGDEGAGRFEKHYHGQPARRVLRLAIPEISEERLEELFSRVEGYEIASAGDVEAFDGTARFLSELEKAKAALSRECWAIATSCTRPLFEARYRPLSLPFPLVLVTADQVTHGKPDPEPYLLAAERLGVEAKDCLVVEDAPGGLESARAAGAFVVSVLNSAGEGTVGPLADLVIPSLADVSIEAREGELVLLAR</sequence>
<dbReference type="AlphaFoldDB" id="A0A1B0ZJR7"/>
<dbReference type="InterPro" id="IPR051806">
    <property type="entry name" value="HAD-like_SPP"/>
</dbReference>
<protein>
    <submittedName>
        <fullName evidence="1">HAD hydrolase, family IA</fullName>
    </submittedName>
</protein>
<dbReference type="SFLD" id="SFLDG01129">
    <property type="entry name" value="C1.5:_HAD__Beta-PGM__Phosphata"/>
    <property type="match status" value="1"/>
</dbReference>
<dbReference type="PANTHER" id="PTHR43481:SF4">
    <property type="entry name" value="GLYCEROL-1-PHOSPHATE PHOSPHOHYDROLASE 1-RELATED"/>
    <property type="match status" value="1"/>
</dbReference>
<dbReference type="Proteomes" id="UP000092596">
    <property type="component" value="Chromosome"/>
</dbReference>
<evidence type="ECO:0000313" key="2">
    <source>
        <dbReference type="Proteomes" id="UP000092596"/>
    </source>
</evidence>
<dbReference type="RefSeq" id="WP_082991146.1">
    <property type="nucleotide sequence ID" value="NZ_CP012117.1"/>
</dbReference>
<dbReference type="SFLD" id="SFLDS00003">
    <property type="entry name" value="Haloacid_Dehalogenase"/>
    <property type="match status" value="1"/>
</dbReference>
<dbReference type="InterPro" id="IPR023198">
    <property type="entry name" value="PGP-like_dom2"/>
</dbReference>
<accession>A0A1B0ZJR7</accession>
<dbReference type="InterPro" id="IPR006439">
    <property type="entry name" value="HAD-SF_hydro_IA"/>
</dbReference>
<dbReference type="EMBL" id="CP012117">
    <property type="protein sequence ID" value="ANP28196.1"/>
    <property type="molecule type" value="Genomic_DNA"/>
</dbReference>
<evidence type="ECO:0000313" key="1">
    <source>
        <dbReference type="EMBL" id="ANP28196.1"/>
    </source>
</evidence>
<dbReference type="PANTHER" id="PTHR43481">
    <property type="entry name" value="FRUCTOSE-1-PHOSPHATE PHOSPHATASE"/>
    <property type="match status" value="1"/>
</dbReference>
<dbReference type="STRING" id="1630135.DAD186_16460"/>
<organism evidence="1 2">
    <name type="scientific">Dermabacter vaginalis</name>
    <dbReference type="NCBI Taxonomy" id="1630135"/>
    <lineage>
        <taxon>Bacteria</taxon>
        <taxon>Bacillati</taxon>
        <taxon>Actinomycetota</taxon>
        <taxon>Actinomycetes</taxon>
        <taxon>Micrococcales</taxon>
        <taxon>Dermabacteraceae</taxon>
        <taxon>Dermabacter</taxon>
    </lineage>
</organism>
<dbReference type="GO" id="GO:0050308">
    <property type="term" value="F:sugar-phosphatase activity"/>
    <property type="evidence" value="ECO:0007669"/>
    <property type="project" value="TreeGrafter"/>
</dbReference>
<dbReference type="Gene3D" id="1.10.150.240">
    <property type="entry name" value="Putative phosphatase, domain 2"/>
    <property type="match status" value="1"/>
</dbReference>
<keyword evidence="1" id="KW-0378">Hydrolase</keyword>
<proteinExistence type="predicted"/>
<gene>
    <name evidence="1" type="ORF">DAD186_16460</name>
</gene>
<name>A0A1B0ZJR7_9MICO</name>